<dbReference type="PANTHER" id="PTHR43547:SF2">
    <property type="entry name" value="HYBRID SIGNAL TRANSDUCTION HISTIDINE KINASE C"/>
    <property type="match status" value="1"/>
</dbReference>
<evidence type="ECO:0000256" key="4">
    <source>
        <dbReference type="SAM" id="Coils"/>
    </source>
</evidence>
<comment type="caution">
    <text evidence="7">The sequence shown here is derived from an EMBL/GenBank/DDBJ whole genome shotgun (WGS) entry which is preliminary data.</text>
</comment>
<evidence type="ECO:0000256" key="5">
    <source>
        <dbReference type="SAM" id="Phobius"/>
    </source>
</evidence>
<dbReference type="InterPro" id="IPR011110">
    <property type="entry name" value="Reg_prop"/>
</dbReference>
<keyword evidence="3" id="KW-0597">Phosphoprotein</keyword>
<accession>A0A4R5VER6</accession>
<dbReference type="InterPro" id="IPR011123">
    <property type="entry name" value="Y_Y_Y"/>
</dbReference>
<protein>
    <recommendedName>
        <fullName evidence="2">histidine kinase</fullName>
        <ecNumber evidence="2">2.7.13.3</ecNumber>
    </recommendedName>
</protein>
<dbReference type="EC" id="2.7.13.3" evidence="2"/>
<organism evidence="7 8">
    <name type="scientific">Algoriphagus formosus</name>
    <dbReference type="NCBI Taxonomy" id="2007308"/>
    <lineage>
        <taxon>Bacteria</taxon>
        <taxon>Pseudomonadati</taxon>
        <taxon>Bacteroidota</taxon>
        <taxon>Cytophagia</taxon>
        <taxon>Cytophagales</taxon>
        <taxon>Cyclobacteriaceae</taxon>
        <taxon>Algoriphagus</taxon>
    </lineage>
</organism>
<dbReference type="Gene3D" id="2.60.40.10">
    <property type="entry name" value="Immunoglobulins"/>
    <property type="match status" value="1"/>
</dbReference>
<name>A0A4R5VER6_9BACT</name>
<evidence type="ECO:0000259" key="6">
    <source>
        <dbReference type="Pfam" id="PF07495"/>
    </source>
</evidence>
<dbReference type="Gene3D" id="2.130.10.10">
    <property type="entry name" value="YVTN repeat-like/Quinoprotein amine dehydrogenase"/>
    <property type="match status" value="3"/>
</dbReference>
<dbReference type="GO" id="GO:0000155">
    <property type="term" value="F:phosphorelay sensor kinase activity"/>
    <property type="evidence" value="ECO:0007669"/>
    <property type="project" value="InterPro"/>
</dbReference>
<keyword evidence="4" id="KW-0175">Coiled coil</keyword>
<dbReference type="Gene3D" id="1.10.287.130">
    <property type="match status" value="1"/>
</dbReference>
<dbReference type="InterPro" id="IPR036097">
    <property type="entry name" value="HisK_dim/P_sf"/>
</dbReference>
<sequence length="875" mass="97991">MKHSDKSFFFFRSISFSIVILLFCLTGFQLQAQINASQGVPSYTNYVVGGNSLAGQQVWNVNQNKDDFLFVGTSSGLQKFDGKNWKLLASPSTEFNTNVRSTLLASDNTFYYGSLGDFGIVTSDSTGKTIEKSLLDGFPSDFIFNDIWSIRESKGKIYFQAREAIFIYTPATADQSGNLKIWKPDTEFMYGFSLNGEYYAHQMNLGLFKEKAGVLELIRGSEFLGKDRVQVLLPYEEGEFIVGAFSGGLFRYDGDTFSPFSTEIDPYLKDGTLYKALPLPDSTYAISALGYGFFIIDRKGAIKAHFNTKNSIPDQSVYAFHLDNTNNLWVGTNSGLSKIEIFSPLTRFDSDTYEIGNALSLSAFDNTLYIGTSTSVLYIDKSDGIVKEVDGTPNTQVFDLYADTNGILSTGVGVYEIRGDQAKIIPQTESFQTLKLLVSKMHPGYVFISGNFGIQVFRRELGSNGKYQYEDIGPIIGVSRAVYSLAENEEGELWGGTQAGILYRISLPKTASGKLDIPNSRVQEFSENDGIRGLSGLAEGPIEGKVYTSGIDGFYFFNTSTQSFERDPLFSFSDEVADINLDTYGLGVGETGNVYLDFKGEKRYAIKQPEGGFILETYPVNLITASGVASGYTEPNGVIWIGTDEGLIRIDPNKQYKTDYPVPLFFTAISGAEEALPISEFLDGKSPEIPFQGNQISFDYAAPFFVRENKIQFQSYLEGYDEDWEEWNDKVTREFSNLPYGDYTFRIRAKNTFNTESEEIAYSFTILPPWYATWWAFIIYFLGFALLVYGLVKIQTNRVLAREKEKNREKELAHAREIEKAYEELKATQTQLVHSEKMASLGELTAGIAHEIQNPLNFVNNFSEVSEELIDEMHE</sequence>
<feature type="coiled-coil region" evidence="4">
    <location>
        <begin position="801"/>
        <end position="828"/>
    </location>
</feature>
<keyword evidence="5" id="KW-1133">Transmembrane helix</keyword>
<evidence type="ECO:0000256" key="3">
    <source>
        <dbReference type="ARBA" id="ARBA00022553"/>
    </source>
</evidence>
<dbReference type="Proteomes" id="UP000295438">
    <property type="component" value="Unassembled WGS sequence"/>
</dbReference>
<dbReference type="RefSeq" id="WP_317127794.1">
    <property type="nucleotide sequence ID" value="NZ_SMUW01000015.1"/>
</dbReference>
<dbReference type="Pfam" id="PF07495">
    <property type="entry name" value="Y_Y_Y"/>
    <property type="match status" value="1"/>
</dbReference>
<evidence type="ECO:0000313" key="8">
    <source>
        <dbReference type="Proteomes" id="UP000295438"/>
    </source>
</evidence>
<dbReference type="PANTHER" id="PTHR43547">
    <property type="entry name" value="TWO-COMPONENT HISTIDINE KINASE"/>
    <property type="match status" value="1"/>
</dbReference>
<reference evidence="7 8" key="1">
    <citation type="submission" date="2019-03" db="EMBL/GenBank/DDBJ databases">
        <title>Algoriphagus aquimaris sp. nov., isolated form marine sediment in Pohang, Korea.</title>
        <authorList>
            <person name="Kim J."/>
            <person name="Yoon S.-H."/>
            <person name="Lee S.-S."/>
        </authorList>
    </citation>
    <scope>NUCLEOTIDE SEQUENCE [LARGE SCALE GENOMIC DNA]</scope>
    <source>
        <strain evidence="7 8">F21</strain>
    </source>
</reference>
<gene>
    <name evidence="7" type="ORF">E1898_00365</name>
</gene>
<feature type="non-terminal residue" evidence="7">
    <location>
        <position position="875"/>
    </location>
</feature>
<dbReference type="SUPFAM" id="SSF47384">
    <property type="entry name" value="Homodimeric domain of signal transducing histidine kinase"/>
    <property type="match status" value="1"/>
</dbReference>
<feature type="domain" description="Two component regulator three Y" evidence="6">
    <location>
        <begin position="715"/>
        <end position="766"/>
    </location>
</feature>
<keyword evidence="5" id="KW-0812">Transmembrane</keyword>
<dbReference type="InterPro" id="IPR011047">
    <property type="entry name" value="Quinoprotein_ADH-like_sf"/>
</dbReference>
<dbReference type="InterPro" id="IPR013783">
    <property type="entry name" value="Ig-like_fold"/>
</dbReference>
<dbReference type="EMBL" id="SMUW01000015">
    <property type="protein sequence ID" value="TDK50925.1"/>
    <property type="molecule type" value="Genomic_DNA"/>
</dbReference>
<evidence type="ECO:0000256" key="1">
    <source>
        <dbReference type="ARBA" id="ARBA00000085"/>
    </source>
</evidence>
<keyword evidence="5" id="KW-0472">Membrane</keyword>
<comment type="catalytic activity">
    <reaction evidence="1">
        <text>ATP + protein L-histidine = ADP + protein N-phospho-L-histidine.</text>
        <dbReference type="EC" id="2.7.13.3"/>
    </reaction>
</comment>
<proteinExistence type="predicted"/>
<keyword evidence="8" id="KW-1185">Reference proteome</keyword>
<dbReference type="InterPro" id="IPR003661">
    <property type="entry name" value="HisK_dim/P_dom"/>
</dbReference>
<dbReference type="AlphaFoldDB" id="A0A4R5VER6"/>
<dbReference type="SUPFAM" id="SSF50998">
    <property type="entry name" value="Quinoprotein alcohol dehydrogenase-like"/>
    <property type="match status" value="1"/>
</dbReference>
<feature type="transmembrane region" description="Helical" evidence="5">
    <location>
        <begin position="770"/>
        <end position="792"/>
    </location>
</feature>
<evidence type="ECO:0000313" key="7">
    <source>
        <dbReference type="EMBL" id="TDK50925.1"/>
    </source>
</evidence>
<dbReference type="CDD" id="cd00082">
    <property type="entry name" value="HisKA"/>
    <property type="match status" value="1"/>
</dbReference>
<dbReference type="InterPro" id="IPR015943">
    <property type="entry name" value="WD40/YVTN_repeat-like_dom_sf"/>
</dbReference>
<dbReference type="Pfam" id="PF07494">
    <property type="entry name" value="Reg_prop"/>
    <property type="match status" value="1"/>
</dbReference>
<evidence type="ECO:0000256" key="2">
    <source>
        <dbReference type="ARBA" id="ARBA00012438"/>
    </source>
</evidence>